<gene>
    <name evidence="1" type="ORF">ENW96_00595</name>
</gene>
<evidence type="ECO:0008006" key="2">
    <source>
        <dbReference type="Google" id="ProtNLM"/>
    </source>
</evidence>
<reference evidence="1" key="1">
    <citation type="journal article" date="2020" name="mSystems">
        <title>Genome- and Community-Level Interaction Insights into Carbon Utilization and Element Cycling Functions of Hydrothermarchaeota in Hydrothermal Sediment.</title>
        <authorList>
            <person name="Zhou Z."/>
            <person name="Liu Y."/>
            <person name="Xu W."/>
            <person name="Pan J."/>
            <person name="Luo Z.H."/>
            <person name="Li M."/>
        </authorList>
    </citation>
    <scope>NUCLEOTIDE SEQUENCE [LARGE SCALE GENOMIC DNA]</scope>
    <source>
        <strain evidence="1">SpSt-897</strain>
    </source>
</reference>
<organism evidence="1">
    <name type="scientific">Desulfobacca acetoxidans</name>
    <dbReference type="NCBI Taxonomy" id="60893"/>
    <lineage>
        <taxon>Bacteria</taxon>
        <taxon>Pseudomonadati</taxon>
        <taxon>Thermodesulfobacteriota</taxon>
        <taxon>Desulfobaccia</taxon>
        <taxon>Desulfobaccales</taxon>
        <taxon>Desulfobaccaceae</taxon>
        <taxon>Desulfobacca</taxon>
    </lineage>
</organism>
<dbReference type="EMBL" id="DTMF01000018">
    <property type="protein sequence ID" value="HGF32874.1"/>
    <property type="molecule type" value="Genomic_DNA"/>
</dbReference>
<sequence>MLLLPRRVLMILLSGAVVLGWTGSAAAHRRHSLPLLYPSPPPVSPTVAPETQNFYGPPALNPESYWKRLLSQEKAGQFQEAWKTGLALANIFPHSPQRGPALLKLAEMAKSQGKVDEALELFSFAAALTAGSQEASQARLAASALELARNLQETNPVEALRRFLLHTKMLPPGYSPELMQEALRTGWQAVRQMVQATSPLPLSLVEDILALWDLQPQGVRPTEASRLLADLLRKEGLCEEARALLDKTADKEKIEPPPVIRASGLEQSWLSRSCPGFPGALGLSGGFGPPRYFWPVRRHWWQVSSIPSTHRGDALLSWLLPQTAYAAWLEDQVAALDQGLRHTWASPLPCQFNMGAAHNYETPNSSPRATRAAQVLEDGSIGPDPGPFHQDRLGLNHLENGRLEAAQAAFQEMAQNNDPFWQRLAQVRLADLELSRLQAEIAP</sequence>
<accession>A0A7C3V3A6</accession>
<evidence type="ECO:0000313" key="1">
    <source>
        <dbReference type="EMBL" id="HGF32874.1"/>
    </source>
</evidence>
<comment type="caution">
    <text evidence="1">The sequence shown here is derived from an EMBL/GenBank/DDBJ whole genome shotgun (WGS) entry which is preliminary data.</text>
</comment>
<dbReference type="Gene3D" id="1.25.40.10">
    <property type="entry name" value="Tetratricopeptide repeat domain"/>
    <property type="match status" value="1"/>
</dbReference>
<name>A0A7C3V3A6_9BACT</name>
<dbReference type="InterPro" id="IPR011990">
    <property type="entry name" value="TPR-like_helical_dom_sf"/>
</dbReference>
<proteinExistence type="predicted"/>
<protein>
    <recommendedName>
        <fullName evidence="2">Tetratricopeptide repeat protein</fullName>
    </recommendedName>
</protein>
<dbReference type="SUPFAM" id="SSF48452">
    <property type="entry name" value="TPR-like"/>
    <property type="match status" value="1"/>
</dbReference>
<dbReference type="AlphaFoldDB" id="A0A7C3V3A6"/>